<evidence type="ECO:0000256" key="6">
    <source>
        <dbReference type="ARBA" id="ARBA00023136"/>
    </source>
</evidence>
<evidence type="ECO:0000256" key="8">
    <source>
        <dbReference type="SAM" id="Phobius"/>
    </source>
</evidence>
<proteinExistence type="inferred from homology"/>
<evidence type="ECO:0000313" key="12">
    <source>
        <dbReference type="Proteomes" id="UP000002051"/>
    </source>
</evidence>
<feature type="transmembrane region" description="Helical" evidence="8">
    <location>
        <begin position="539"/>
        <end position="561"/>
    </location>
</feature>
<dbReference type="OrthoDB" id="8120565at2759"/>
<keyword evidence="6 8" id="KW-0472">Membrane</keyword>
<dbReference type="GO" id="GO:0055085">
    <property type="term" value="P:transmembrane transport"/>
    <property type="evidence" value="ECO:0000318"/>
    <property type="project" value="GO_Central"/>
</dbReference>
<dbReference type="GO" id="GO:0022857">
    <property type="term" value="F:transmembrane transporter activity"/>
    <property type="evidence" value="ECO:0000318"/>
    <property type="project" value="GO_Central"/>
</dbReference>
<comment type="subcellular location">
    <subcellularLocation>
        <location evidence="1">Membrane</location>
        <topology evidence="1">Multi-pass membrane protein</topology>
    </subcellularLocation>
</comment>
<feature type="transmembrane region" description="Helical" evidence="8">
    <location>
        <begin position="163"/>
        <end position="185"/>
    </location>
</feature>
<accession>G7L8N7</accession>
<evidence type="ECO:0000256" key="3">
    <source>
        <dbReference type="ARBA" id="ARBA00022448"/>
    </source>
</evidence>
<reference evidence="10 12" key="2">
    <citation type="journal article" date="2014" name="BMC Genomics">
        <title>An improved genome release (version Mt4.0) for the model legume Medicago truncatula.</title>
        <authorList>
            <person name="Tang H."/>
            <person name="Krishnakumar V."/>
            <person name="Bidwell S."/>
            <person name="Rosen B."/>
            <person name="Chan A."/>
            <person name="Zhou S."/>
            <person name="Gentzbittel L."/>
            <person name="Childs K.L."/>
            <person name="Yandell M."/>
            <person name="Gundlach H."/>
            <person name="Mayer K.F."/>
            <person name="Schwartz D.C."/>
            <person name="Town C.D."/>
        </authorList>
    </citation>
    <scope>GENOME REANNOTATION</scope>
    <source>
        <strain evidence="11 12">cv. Jemalong A17</strain>
    </source>
</reference>
<dbReference type="InterPro" id="IPR005828">
    <property type="entry name" value="MFS_sugar_transport-like"/>
</dbReference>
<dbReference type="Gene3D" id="1.20.1250.20">
    <property type="entry name" value="MFS general substrate transporter like domains"/>
    <property type="match status" value="2"/>
</dbReference>
<dbReference type="InterPro" id="IPR050814">
    <property type="entry name" value="Myo-inositol_Transporter"/>
</dbReference>
<dbReference type="FunFam" id="1.20.1250.20:FF:000461">
    <property type="entry name" value="Monosaccharide-sensing protein 3"/>
    <property type="match status" value="1"/>
</dbReference>
<feature type="compositionally biased region" description="Basic and acidic residues" evidence="7">
    <location>
        <begin position="357"/>
        <end position="370"/>
    </location>
</feature>
<organism evidence="10 12">
    <name type="scientific">Medicago truncatula</name>
    <name type="common">Barrel medic</name>
    <name type="synonym">Medicago tribuloides</name>
    <dbReference type="NCBI Taxonomy" id="3880"/>
    <lineage>
        <taxon>Eukaryota</taxon>
        <taxon>Viridiplantae</taxon>
        <taxon>Streptophyta</taxon>
        <taxon>Embryophyta</taxon>
        <taxon>Tracheophyta</taxon>
        <taxon>Spermatophyta</taxon>
        <taxon>Magnoliopsida</taxon>
        <taxon>eudicotyledons</taxon>
        <taxon>Gunneridae</taxon>
        <taxon>Pentapetalae</taxon>
        <taxon>rosids</taxon>
        <taxon>fabids</taxon>
        <taxon>Fabales</taxon>
        <taxon>Fabaceae</taxon>
        <taxon>Papilionoideae</taxon>
        <taxon>50 kb inversion clade</taxon>
        <taxon>NPAAA clade</taxon>
        <taxon>Hologalegina</taxon>
        <taxon>IRL clade</taxon>
        <taxon>Trifolieae</taxon>
        <taxon>Medicago</taxon>
    </lineage>
</organism>
<dbReference type="PANTHER" id="PTHR48020">
    <property type="entry name" value="PROTON MYO-INOSITOL COTRANSPORTER"/>
    <property type="match status" value="1"/>
</dbReference>
<feature type="domain" description="Major facilitator superfamily (MFS) profile" evidence="9">
    <location>
        <begin position="7"/>
        <end position="694"/>
    </location>
</feature>
<dbReference type="InterPro" id="IPR036259">
    <property type="entry name" value="MFS_trans_sf"/>
</dbReference>
<dbReference type="PROSITE" id="PS00216">
    <property type="entry name" value="SUGAR_TRANSPORT_1"/>
    <property type="match status" value="1"/>
</dbReference>
<dbReference type="FunFam" id="1.20.1250.20:FF:000345">
    <property type="entry name" value="Monosaccharide-sensing protein 3"/>
    <property type="match status" value="1"/>
</dbReference>
<dbReference type="InterPro" id="IPR005829">
    <property type="entry name" value="Sugar_transporter_CS"/>
</dbReference>
<gene>
    <name evidence="10" type="ordered locus">MTR_8g073100</name>
</gene>
<keyword evidence="4 8" id="KW-0812">Transmembrane</keyword>
<feature type="transmembrane region" description="Helical" evidence="8">
    <location>
        <begin position="665"/>
        <end position="688"/>
    </location>
</feature>
<feature type="transmembrane region" description="Helical" evidence="8">
    <location>
        <begin position="43"/>
        <end position="63"/>
    </location>
</feature>
<feature type="transmembrane region" description="Helical" evidence="8">
    <location>
        <begin position="100"/>
        <end position="121"/>
    </location>
</feature>
<evidence type="ECO:0000313" key="10">
    <source>
        <dbReference type="EMBL" id="AET03571.1"/>
    </source>
</evidence>
<evidence type="ECO:0000256" key="7">
    <source>
        <dbReference type="SAM" id="MobiDB-lite"/>
    </source>
</evidence>
<dbReference type="eggNOG" id="KOG0254">
    <property type="taxonomic scope" value="Eukaryota"/>
</dbReference>
<dbReference type="PRINTS" id="PR00171">
    <property type="entry name" value="SUGRTRNSPORT"/>
</dbReference>
<dbReference type="HOGENOM" id="CLU_015397_1_0_1"/>
<dbReference type="PANTHER" id="PTHR48020:SF35">
    <property type="entry name" value="SUGAR TRANSPORTER"/>
    <property type="match status" value="1"/>
</dbReference>
<dbReference type="OMA" id="QFSCSGG"/>
<dbReference type="PROSITE" id="PS50850">
    <property type="entry name" value="MFS"/>
    <property type="match status" value="1"/>
</dbReference>
<reference evidence="10 12" key="1">
    <citation type="journal article" date="2011" name="Nature">
        <title>The Medicago genome provides insight into the evolution of rhizobial symbioses.</title>
        <authorList>
            <person name="Young N.D."/>
            <person name="Debelle F."/>
            <person name="Oldroyd G.E."/>
            <person name="Geurts R."/>
            <person name="Cannon S.B."/>
            <person name="Udvardi M.K."/>
            <person name="Benedito V.A."/>
            <person name="Mayer K.F."/>
            <person name="Gouzy J."/>
            <person name="Schoof H."/>
            <person name="Van de Peer Y."/>
            <person name="Proost S."/>
            <person name="Cook D.R."/>
            <person name="Meyers B.C."/>
            <person name="Spannagl M."/>
            <person name="Cheung F."/>
            <person name="De Mita S."/>
            <person name="Krishnakumar V."/>
            <person name="Gundlach H."/>
            <person name="Zhou S."/>
            <person name="Mudge J."/>
            <person name="Bharti A.K."/>
            <person name="Murray J.D."/>
            <person name="Naoumkina M.A."/>
            <person name="Rosen B."/>
            <person name="Silverstein K.A."/>
            <person name="Tang H."/>
            <person name="Rombauts S."/>
            <person name="Zhao P.X."/>
            <person name="Zhou P."/>
            <person name="Barbe V."/>
            <person name="Bardou P."/>
            <person name="Bechner M."/>
            <person name="Bellec A."/>
            <person name="Berger A."/>
            <person name="Berges H."/>
            <person name="Bidwell S."/>
            <person name="Bisseling T."/>
            <person name="Choisne N."/>
            <person name="Couloux A."/>
            <person name="Denny R."/>
            <person name="Deshpande S."/>
            <person name="Dai X."/>
            <person name="Doyle J.J."/>
            <person name="Dudez A.M."/>
            <person name="Farmer A.D."/>
            <person name="Fouteau S."/>
            <person name="Franken C."/>
            <person name="Gibelin C."/>
            <person name="Gish J."/>
            <person name="Goldstein S."/>
            <person name="Gonzalez A.J."/>
            <person name="Green P.J."/>
            <person name="Hallab A."/>
            <person name="Hartog M."/>
            <person name="Hua A."/>
            <person name="Humphray S.J."/>
            <person name="Jeong D.H."/>
            <person name="Jing Y."/>
            <person name="Jocker A."/>
            <person name="Kenton S.M."/>
            <person name="Kim D.J."/>
            <person name="Klee K."/>
            <person name="Lai H."/>
            <person name="Lang C."/>
            <person name="Lin S."/>
            <person name="Macmil S.L."/>
            <person name="Magdelenat G."/>
            <person name="Matthews L."/>
            <person name="McCorrison J."/>
            <person name="Monaghan E.L."/>
            <person name="Mun J.H."/>
            <person name="Najar F.Z."/>
            <person name="Nicholson C."/>
            <person name="Noirot C."/>
            <person name="O'Bleness M."/>
            <person name="Paule C.R."/>
            <person name="Poulain J."/>
            <person name="Prion F."/>
            <person name="Qin B."/>
            <person name="Qu C."/>
            <person name="Retzel E.F."/>
            <person name="Riddle C."/>
            <person name="Sallet E."/>
            <person name="Samain S."/>
            <person name="Samson N."/>
            <person name="Sanders I."/>
            <person name="Saurat O."/>
            <person name="Scarpelli C."/>
            <person name="Schiex T."/>
            <person name="Segurens B."/>
            <person name="Severin A.J."/>
            <person name="Sherrier D.J."/>
            <person name="Shi R."/>
            <person name="Sims S."/>
            <person name="Singer S.R."/>
            <person name="Sinharoy S."/>
            <person name="Sterck L."/>
            <person name="Viollet A."/>
            <person name="Wang B.B."/>
            <person name="Wang K."/>
            <person name="Wang M."/>
            <person name="Wang X."/>
            <person name="Warfsmann J."/>
            <person name="Weissenbach J."/>
            <person name="White D.D."/>
            <person name="White J.D."/>
            <person name="Wiley G.B."/>
            <person name="Wincker P."/>
            <person name="Xing Y."/>
            <person name="Yang L."/>
            <person name="Yao Z."/>
            <person name="Ying F."/>
            <person name="Zhai J."/>
            <person name="Zhou L."/>
            <person name="Zuber A."/>
            <person name="Denarie J."/>
            <person name="Dixon R.A."/>
            <person name="May G.D."/>
            <person name="Schwartz D.C."/>
            <person name="Rogers J."/>
            <person name="Quetier F."/>
            <person name="Town C.D."/>
            <person name="Roe B.A."/>
        </authorList>
    </citation>
    <scope>NUCLEOTIDE SEQUENCE [LARGE SCALE GENOMIC DNA]</scope>
    <source>
        <strain evidence="10">A17</strain>
        <strain evidence="11 12">cv. Jemalong A17</strain>
    </source>
</reference>
<evidence type="ECO:0000256" key="4">
    <source>
        <dbReference type="ARBA" id="ARBA00022692"/>
    </source>
</evidence>
<feature type="transmembrane region" description="Helical" evidence="8">
    <location>
        <begin position="602"/>
        <end position="627"/>
    </location>
</feature>
<comment type="similarity">
    <text evidence="2">Belongs to the major facilitator superfamily. Sugar transporter (TC 2.A.1.1) family.</text>
</comment>
<dbReference type="EMBL" id="CM001224">
    <property type="protein sequence ID" value="AET03571.1"/>
    <property type="molecule type" value="Genomic_DNA"/>
</dbReference>
<reference evidence="11" key="3">
    <citation type="submission" date="2015-04" db="UniProtKB">
        <authorList>
            <consortium name="EnsemblPlants"/>
        </authorList>
    </citation>
    <scope>IDENTIFICATION</scope>
    <source>
        <strain evidence="11">cv. Jemalong A17</strain>
    </source>
</reference>
<evidence type="ECO:0000313" key="11">
    <source>
        <dbReference type="EnsemblPlants" id="AET03571"/>
    </source>
</evidence>
<dbReference type="AlphaFoldDB" id="G7L8N7"/>
<feature type="transmembrane region" description="Helical" evidence="8">
    <location>
        <begin position="639"/>
        <end position="659"/>
    </location>
</feature>
<dbReference type="SUPFAM" id="SSF103473">
    <property type="entry name" value="MFS general substrate transporter"/>
    <property type="match status" value="1"/>
</dbReference>
<feature type="region of interest" description="Disordered" evidence="7">
    <location>
        <begin position="357"/>
        <end position="379"/>
    </location>
</feature>
<keyword evidence="5 8" id="KW-1133">Transmembrane helix</keyword>
<dbReference type="GO" id="GO:0016020">
    <property type="term" value="C:membrane"/>
    <property type="evidence" value="ECO:0000318"/>
    <property type="project" value="GO_Central"/>
</dbReference>
<evidence type="ECO:0000259" key="9">
    <source>
        <dbReference type="PROSITE" id="PS50850"/>
    </source>
</evidence>
<dbReference type="InterPro" id="IPR020846">
    <property type="entry name" value="MFS_dom"/>
</dbReference>
<feature type="transmembrane region" description="Helical" evidence="8">
    <location>
        <begin position="573"/>
        <end position="590"/>
    </location>
</feature>
<feature type="transmembrane region" description="Helical" evidence="8">
    <location>
        <begin position="75"/>
        <end position="94"/>
    </location>
</feature>
<name>G7L8N7_MEDTR</name>
<dbReference type="Proteomes" id="UP000002051">
    <property type="component" value="Chromosome 8"/>
</dbReference>
<feature type="transmembrane region" description="Helical" evidence="8">
    <location>
        <begin position="133"/>
        <end position="157"/>
    </location>
</feature>
<dbReference type="PaxDb" id="3880-AET03571"/>
<feature type="region of interest" description="Disordered" evidence="7">
    <location>
        <begin position="313"/>
        <end position="342"/>
    </location>
</feature>
<evidence type="ECO:0000256" key="5">
    <source>
        <dbReference type="ARBA" id="ARBA00022989"/>
    </source>
</evidence>
<dbReference type="InterPro" id="IPR003663">
    <property type="entry name" value="Sugar/inositol_transpt"/>
</dbReference>
<evidence type="ECO:0000256" key="2">
    <source>
        <dbReference type="ARBA" id="ARBA00010992"/>
    </source>
</evidence>
<protein>
    <submittedName>
        <fullName evidence="10">Tonoplast monosaccharide transporter 2</fullName>
    </submittedName>
</protein>
<sequence>MREIVMIATAATLGNLLVGWDSSTIAGGMRYIKQEFNLETDPTLEGLIVSMSFLTGTFVTIFSGTVSDMFGRRPMLITSSIMFFLSGLVMLWAPNVPVVLFSRLLNGIAIALAISLTPLYISEIAPPDIRGLLNTLPMFSSSLGMFLAYILVFSISLMDSPSWRGMLGIVSIHSVAYFFLAVFYLPESPPWLVSKGRISEAKRVLRRIRGVEDVSGELALLAEGMNPGGEATTIEEYIITPASELLSNKEAGKDCIKLYGPNQGELSMIAQQVTRQSSTISGGMLTISRQGSTTSHVSYSIKDNIVNLFSSMHENSPPEGGGSRGSMLISKVSSNDPSPFGTNDNLHTPLLLHEGSAMEKDKGSGSRDKLTMGSNSNLRSNTELIQGAGGDIPKNTNIGGGWQLVYKSIEATEGVKKEAGLQRVYLHADSSAVSRQGSFTSISGYDLHAEHVGESFPAAALVSRSILSTKNKKIKPEVIPKRASWEGLLDPGVKRALVVGIGLQVLQQASGINGFIFYAPQILDQAGVGALLSNLGISSASSSLLVNVVTTFCMLPCIAISMRLMDISGRRSIMLYTIPILILSLMILVLKDLFHLSSILNAAITAICVVTYESIFCMGFGVIPNIISAEIFPTSVRGICISICLLTYWICTLIITSLFPFLLQLLGLTGVFGLFVVGCIVSWIFVYLKVPETKGMPLEVIIEFFAFGSKPAETID</sequence>
<feature type="compositionally biased region" description="Polar residues" evidence="7">
    <location>
        <begin position="331"/>
        <end position="342"/>
    </location>
</feature>
<dbReference type="Pfam" id="PF00083">
    <property type="entry name" value="Sugar_tr"/>
    <property type="match status" value="2"/>
</dbReference>
<keyword evidence="12" id="KW-1185">Reference proteome</keyword>
<evidence type="ECO:0000256" key="1">
    <source>
        <dbReference type="ARBA" id="ARBA00004141"/>
    </source>
</evidence>
<keyword evidence="3" id="KW-0813">Transport</keyword>
<dbReference type="STRING" id="3880.G7L8N7"/>
<dbReference type="EnsemblPlants" id="AET03571">
    <property type="protein sequence ID" value="AET03571"/>
    <property type="gene ID" value="MTR_8g073100"/>
</dbReference>